<keyword evidence="3" id="KW-1185">Reference proteome</keyword>
<dbReference type="Gene3D" id="3.40.50.150">
    <property type="entry name" value="Vaccinia Virus protein VP39"/>
    <property type="match status" value="1"/>
</dbReference>
<organism evidence="2 3">
    <name type="scientific">Hymenobacter aquaticus</name>
    <dbReference type="NCBI Taxonomy" id="1867101"/>
    <lineage>
        <taxon>Bacteria</taxon>
        <taxon>Pseudomonadati</taxon>
        <taxon>Bacteroidota</taxon>
        <taxon>Cytophagia</taxon>
        <taxon>Cytophagales</taxon>
        <taxon>Hymenobacteraceae</taxon>
        <taxon>Hymenobacter</taxon>
    </lineage>
</organism>
<sequence length="1018" mass="114418">MEVAATEKLEVRATAQPGGVVPGALANTPALIERLMPVQKLSAEAYKEQMAVQGKTLTALGSYWKGRKPLILNRACLLGCLLPATDQPARDLAILEMLLGMDDESLAGRQKRAVSPKEILTLVPLNRLEDYFEVRPAGALPVAAPVSALLLELNGLRVNWRADVTAPERRRLEAEALVLRGQPYRERVSAALRPEEVAPELLQLHIWKEVNSHLGTQASSLPELVEQLGIMRFGHRPRVADTFSGSGQIPFEAARLGCDVYASDLNPIACMLTWGAFNIVGGTASQREALRESQQALVKGVKAEVDRLEVESDGQGWRAKVFLYCLEARCPQSGWLVPLLPKLIVSKGFKVVAELVPDPENKRYNIELRQQATVAMLAAADRGTVRTDGNSREPYLYHVVDGKEYRTKISTLRGDYRRPDGSTGNRLRQWEKSDFQPRPDDLYQERLYAVQWVRPRQGDEPERSEFRAVTADDLAREQKVARYVAEHLADWQEKGWIPDMRIEPGDKTIEPIRTRGWMYWHQLFNARQLLVAGFTNSMSDAFGKFALTRMLNKNSRLSRWDIGVGGGGATQGVFDTQAMNTLYNYGTRGTDALSDSFEPSFKQFSILSETKISSHAANEINTPIDIFLTDPPYGDAVKYEEILEFFIAWLRKSPPPEFADWVWDSRRALAIKGEDEAFRRSMVSAYARMATCMPANGLQVVMFTHQSSTIWADMANIVWAAGLQATAAWYVVTETDSALRAGSYVKGTVLLVLRKREENLRITRDDLAYEIQDEVEEQVRQLTGLNQQVMGRQRAENVFEDADIQMAGYAAALRVLTRYSVIDGRDMTTEAARPRVRNQETFVDSLIKFAVDTANQCLVPQGISAGHWKQLNGAERFYLKMLDLEDRDVKTLDNYQNFAKAFKVRDYQVLLASLKANDARLRSASEMGRAEMSEGAELYGTVLRAVLYALMQLERDEDGAIVQAQLTHNIPTYYADLTQRELAIELAGYLARHLARRRPEEAKAARILRELLTHQQLG</sequence>
<dbReference type="EMBL" id="SRLC01000002">
    <property type="protein sequence ID" value="TGE21862.1"/>
    <property type="molecule type" value="Genomic_DNA"/>
</dbReference>
<dbReference type="InterPro" id="IPR029063">
    <property type="entry name" value="SAM-dependent_MTases_sf"/>
</dbReference>
<dbReference type="SUPFAM" id="SSF53335">
    <property type="entry name" value="S-adenosyl-L-methionine-dependent methyltransferases"/>
    <property type="match status" value="1"/>
</dbReference>
<evidence type="ECO:0000259" key="1">
    <source>
        <dbReference type="Pfam" id="PF06634"/>
    </source>
</evidence>
<name>A0A4Z0PZG9_9BACT</name>
<comment type="caution">
    <text evidence="2">The sequence shown here is derived from an EMBL/GenBank/DDBJ whole genome shotgun (WGS) entry which is preliminary data.</text>
</comment>
<dbReference type="InterPro" id="IPR009537">
    <property type="entry name" value="DUF1156"/>
</dbReference>
<protein>
    <submittedName>
        <fullName evidence="2">DUF1156 domain-containing protein</fullName>
    </submittedName>
</protein>
<dbReference type="Pfam" id="PF06634">
    <property type="entry name" value="DUF1156"/>
    <property type="match status" value="1"/>
</dbReference>
<dbReference type="Proteomes" id="UP000297549">
    <property type="component" value="Unassembled WGS sequence"/>
</dbReference>
<proteinExistence type="predicted"/>
<dbReference type="RefSeq" id="WP_135464407.1">
    <property type="nucleotide sequence ID" value="NZ_SRLC01000002.1"/>
</dbReference>
<feature type="domain" description="DUF1156" evidence="1">
    <location>
        <begin position="36"/>
        <end position="96"/>
    </location>
</feature>
<reference evidence="2 3" key="1">
    <citation type="submission" date="2019-04" db="EMBL/GenBank/DDBJ databases">
        <authorList>
            <person name="Feng G."/>
            <person name="Zhang J."/>
            <person name="Zhu H."/>
        </authorList>
    </citation>
    <scope>NUCLEOTIDE SEQUENCE [LARGE SCALE GENOMIC DNA]</scope>
    <source>
        <strain evidence="2 3">JCM 31653</strain>
    </source>
</reference>
<dbReference type="OrthoDB" id="9800801at2"/>
<evidence type="ECO:0000313" key="3">
    <source>
        <dbReference type="Proteomes" id="UP000297549"/>
    </source>
</evidence>
<dbReference type="AlphaFoldDB" id="A0A4Z0PZG9"/>
<dbReference type="InterPro" id="IPR049953">
    <property type="entry name" value="Antiphage_assoc"/>
</dbReference>
<gene>
    <name evidence="2" type="ORF">E5K00_16485</name>
</gene>
<evidence type="ECO:0000313" key="2">
    <source>
        <dbReference type="EMBL" id="TGE21862.1"/>
    </source>
</evidence>
<dbReference type="NCBIfam" id="NF042963">
    <property type="entry name" value="DUF1156_antiphage"/>
    <property type="match status" value="1"/>
</dbReference>
<accession>A0A4Z0PZG9</accession>